<dbReference type="EMBL" id="HBEL01026476">
    <property type="protein sequence ID" value="CAD8416093.1"/>
    <property type="molecule type" value="Transcribed_RNA"/>
</dbReference>
<proteinExistence type="predicted"/>
<gene>
    <name evidence="1" type="ORF">PINE0816_LOCUS12228</name>
</gene>
<reference evidence="1" key="1">
    <citation type="submission" date="2021-01" db="EMBL/GenBank/DDBJ databases">
        <authorList>
            <person name="Corre E."/>
            <person name="Pelletier E."/>
            <person name="Niang G."/>
            <person name="Scheremetjew M."/>
            <person name="Finn R."/>
            <person name="Kale V."/>
            <person name="Holt S."/>
            <person name="Cochrane G."/>
            <person name="Meng A."/>
            <person name="Brown T."/>
            <person name="Cohen L."/>
        </authorList>
    </citation>
    <scope>NUCLEOTIDE SEQUENCE</scope>
    <source>
        <strain evidence="1">CCAP1064/1</strain>
    </source>
</reference>
<name>A0A7S0GF82_9STRA</name>
<sequence>MGGNKNKSKSMTEGEITLSKKDKMIVHKLTAQIPYHEGRNNKEEVEKIKDQVRDILIKTREVTYPSYQAAADLPPKTVVITKVVNETSTEKNTVNKASTENNARMMDHVTVLDTLLSMKDHFHSGLIMFD</sequence>
<evidence type="ECO:0000313" key="1">
    <source>
        <dbReference type="EMBL" id="CAD8416093.1"/>
    </source>
</evidence>
<organism evidence="1">
    <name type="scientific">Proboscia inermis</name>
    <dbReference type="NCBI Taxonomy" id="420281"/>
    <lineage>
        <taxon>Eukaryota</taxon>
        <taxon>Sar</taxon>
        <taxon>Stramenopiles</taxon>
        <taxon>Ochrophyta</taxon>
        <taxon>Bacillariophyta</taxon>
        <taxon>Coscinodiscophyceae</taxon>
        <taxon>Rhizosoleniophycidae</taxon>
        <taxon>Rhizosoleniales</taxon>
        <taxon>Rhizosoleniaceae</taxon>
        <taxon>Proboscia</taxon>
    </lineage>
</organism>
<protein>
    <submittedName>
        <fullName evidence="1">Uncharacterized protein</fullName>
    </submittedName>
</protein>
<dbReference type="AlphaFoldDB" id="A0A7S0GF82"/>
<accession>A0A7S0GF82</accession>